<evidence type="ECO:0000313" key="8">
    <source>
        <dbReference type="EMBL" id="THF63040.1"/>
    </source>
</evidence>
<feature type="transmembrane region" description="Helical" evidence="6">
    <location>
        <begin position="157"/>
        <end position="180"/>
    </location>
</feature>
<organism evidence="8 9">
    <name type="scientific">Pseudothauera nasutitermitis</name>
    <dbReference type="NCBI Taxonomy" id="2565930"/>
    <lineage>
        <taxon>Bacteria</taxon>
        <taxon>Pseudomonadati</taxon>
        <taxon>Pseudomonadota</taxon>
        <taxon>Betaproteobacteria</taxon>
        <taxon>Rhodocyclales</taxon>
        <taxon>Zoogloeaceae</taxon>
        <taxon>Pseudothauera</taxon>
    </lineage>
</organism>
<evidence type="ECO:0000313" key="9">
    <source>
        <dbReference type="Proteomes" id="UP000308430"/>
    </source>
</evidence>
<dbReference type="SUPFAM" id="SSF53649">
    <property type="entry name" value="Alkaline phosphatase-like"/>
    <property type="match status" value="1"/>
</dbReference>
<feature type="transmembrane region" description="Helical" evidence="6">
    <location>
        <begin position="200"/>
        <end position="217"/>
    </location>
</feature>
<feature type="domain" description="Sulfatase N-terminal" evidence="7">
    <location>
        <begin position="311"/>
        <end position="580"/>
    </location>
</feature>
<sequence>MPPAVIVAAPAQSSARQDPPPSLLQRFWAALRPFGPYAPLVAMMVAGLLVLSASRIGLMLWQWERVAATGIAGRMLLQGVRVDLIQVGLLVVPPLLLAPVLATAPGWRLWRRLTWAWAIFGLTLLVFLELATPGFIGEYDTRPNRLFVEYLKYPNEVLSMLWLGFRVHLLAGLVFTAVAAWAFTSLMRPWLGEARRGRHWQLWLSWPFVFLLAAFAIRSTTDHRPANPALFALTTDTMVNSLILNSTWSVTHAIYNLKHESGSSEIYGRMGEDEILDTVFAARGLQRPPAGSPLPTLTLLEPTRPRERPLNLVIVLEESLGATFVESLGGLPVTPELEKLKEQGWWFEQLYATGTRSVRGIEAVTAGFLPTPAQSVVKLSLSQENFFSLAEPLRRRGYLTEFIYGGESHFDNMRSFFKGNGFTRIVDQNDYPAPRFKGSWGVSDEDLFDRAHAEISRHHAEGKPFFTLVFTSSNHAPFEFPDGRIELYDSDKATENNAVKYADHALGRFFEKARQSDYWRDTLFLVVADHDIRVRGDTAVPIERFHIPGLILGADIEARRLRTVASQVDLPVTLLSLMGIRTEHPMIGRDLSAEAADVPGRAMMQYEQNYAWMEGDRVVVLRPDQPPLFGRYERSGKRLVTGDAPPPDGEAFARRALAHSLLPAWLYRERLYRLPDEAEASAAAR</sequence>
<dbReference type="Gene3D" id="3.40.720.10">
    <property type="entry name" value="Alkaline Phosphatase, subunit A"/>
    <property type="match status" value="1"/>
</dbReference>
<dbReference type="Gene3D" id="3.30.1120.80">
    <property type="match status" value="1"/>
</dbReference>
<dbReference type="InterPro" id="IPR050448">
    <property type="entry name" value="OpgB/LTA_synthase_biosynth"/>
</dbReference>
<comment type="subcellular location">
    <subcellularLocation>
        <location evidence="1">Cell membrane</location>
        <topology evidence="1">Multi-pass membrane protein</topology>
    </subcellularLocation>
</comment>
<dbReference type="OrthoDB" id="9760224at2"/>
<evidence type="ECO:0000256" key="5">
    <source>
        <dbReference type="ARBA" id="ARBA00023136"/>
    </source>
</evidence>
<evidence type="ECO:0000256" key="2">
    <source>
        <dbReference type="ARBA" id="ARBA00022475"/>
    </source>
</evidence>
<dbReference type="CDD" id="cd16015">
    <property type="entry name" value="LTA_synthase"/>
    <property type="match status" value="1"/>
</dbReference>
<dbReference type="EMBL" id="SSOC01000006">
    <property type="protein sequence ID" value="THF63040.1"/>
    <property type="molecule type" value="Genomic_DNA"/>
</dbReference>
<dbReference type="Proteomes" id="UP000308430">
    <property type="component" value="Unassembled WGS sequence"/>
</dbReference>
<evidence type="ECO:0000256" key="1">
    <source>
        <dbReference type="ARBA" id="ARBA00004651"/>
    </source>
</evidence>
<dbReference type="GO" id="GO:0005886">
    <property type="term" value="C:plasma membrane"/>
    <property type="evidence" value="ECO:0007669"/>
    <property type="project" value="UniProtKB-SubCell"/>
</dbReference>
<keyword evidence="2" id="KW-1003">Cell membrane</keyword>
<evidence type="ECO:0000256" key="3">
    <source>
        <dbReference type="ARBA" id="ARBA00022692"/>
    </source>
</evidence>
<dbReference type="Pfam" id="PF00884">
    <property type="entry name" value="Sulfatase"/>
    <property type="match status" value="1"/>
</dbReference>
<feature type="transmembrane region" description="Helical" evidence="6">
    <location>
        <begin position="114"/>
        <end position="136"/>
    </location>
</feature>
<evidence type="ECO:0000256" key="6">
    <source>
        <dbReference type="SAM" id="Phobius"/>
    </source>
</evidence>
<keyword evidence="4 6" id="KW-1133">Transmembrane helix</keyword>
<keyword evidence="9" id="KW-1185">Reference proteome</keyword>
<keyword evidence="3 6" id="KW-0812">Transmembrane</keyword>
<dbReference type="RefSeq" id="WP_136349520.1">
    <property type="nucleotide sequence ID" value="NZ_SSOC01000006.1"/>
</dbReference>
<comment type="caution">
    <text evidence="8">The sequence shown here is derived from an EMBL/GenBank/DDBJ whole genome shotgun (WGS) entry which is preliminary data.</text>
</comment>
<proteinExistence type="predicted"/>
<keyword evidence="5 6" id="KW-0472">Membrane</keyword>
<feature type="transmembrane region" description="Helical" evidence="6">
    <location>
        <begin position="82"/>
        <end position="102"/>
    </location>
</feature>
<name>A0A4S4ATH5_9RHOO</name>
<dbReference type="InterPro" id="IPR000917">
    <property type="entry name" value="Sulfatase_N"/>
</dbReference>
<evidence type="ECO:0000256" key="4">
    <source>
        <dbReference type="ARBA" id="ARBA00022989"/>
    </source>
</evidence>
<dbReference type="InterPro" id="IPR017850">
    <property type="entry name" value="Alkaline_phosphatase_core_sf"/>
</dbReference>
<dbReference type="PANTHER" id="PTHR47371:SF3">
    <property type="entry name" value="PHOSPHOGLYCEROL TRANSFERASE I"/>
    <property type="match status" value="1"/>
</dbReference>
<evidence type="ECO:0000259" key="7">
    <source>
        <dbReference type="Pfam" id="PF00884"/>
    </source>
</evidence>
<reference evidence="8 9" key="1">
    <citation type="submission" date="2019-04" db="EMBL/GenBank/DDBJ databases">
        <title>Azoarcus nasutitermitis sp. nov. isolated from termite nest.</title>
        <authorList>
            <person name="Lin S.-Y."/>
            <person name="Hameed A."/>
            <person name="Hsu Y.-H."/>
            <person name="Young C.-C."/>
        </authorList>
    </citation>
    <scope>NUCLEOTIDE SEQUENCE [LARGE SCALE GENOMIC DNA]</scope>
    <source>
        <strain evidence="8 9">CC-YHH838</strain>
    </source>
</reference>
<accession>A0A4S4ATH5</accession>
<protein>
    <submittedName>
        <fullName evidence="8">LTA synthase family protein</fullName>
    </submittedName>
</protein>
<gene>
    <name evidence="8" type="ORF">E6C76_17440</name>
</gene>
<dbReference type="PANTHER" id="PTHR47371">
    <property type="entry name" value="LIPOTEICHOIC ACID SYNTHASE"/>
    <property type="match status" value="1"/>
</dbReference>
<feature type="transmembrane region" description="Helical" evidence="6">
    <location>
        <begin position="40"/>
        <end position="61"/>
    </location>
</feature>
<dbReference type="AlphaFoldDB" id="A0A4S4ATH5"/>